<keyword evidence="11" id="KW-1185">Reference proteome</keyword>
<evidence type="ECO:0000256" key="6">
    <source>
        <dbReference type="SAM" id="Phobius"/>
    </source>
</evidence>
<proteinExistence type="predicted"/>
<evidence type="ECO:0000313" key="10">
    <source>
        <dbReference type="Proteomes" id="UP000076321"/>
    </source>
</evidence>
<evidence type="ECO:0000313" key="8">
    <source>
        <dbReference type="EMBL" id="KZB88368.1"/>
    </source>
</evidence>
<feature type="transmembrane region" description="Helical" evidence="6">
    <location>
        <begin position="49"/>
        <end position="69"/>
    </location>
</feature>
<evidence type="ECO:0000259" key="7">
    <source>
        <dbReference type="Pfam" id="PF07291"/>
    </source>
</evidence>
<feature type="compositionally biased region" description="Basic residues" evidence="5">
    <location>
        <begin position="204"/>
        <end position="215"/>
    </location>
</feature>
<evidence type="ECO:0000313" key="9">
    <source>
        <dbReference type="EMBL" id="OKA11480.1"/>
    </source>
</evidence>
<keyword evidence="3 6" id="KW-1133">Transmembrane helix</keyword>
<dbReference type="GO" id="GO:0030416">
    <property type="term" value="P:methylamine metabolic process"/>
    <property type="evidence" value="ECO:0007669"/>
    <property type="project" value="InterPro"/>
</dbReference>
<feature type="domain" description="Methylamine utilisation protein MauE" evidence="7">
    <location>
        <begin position="3"/>
        <end position="133"/>
    </location>
</feature>
<feature type="region of interest" description="Disordered" evidence="5">
    <location>
        <begin position="178"/>
        <end position="215"/>
    </location>
</feature>
<feature type="transmembrane region" description="Helical" evidence="6">
    <location>
        <begin position="146"/>
        <end position="168"/>
    </location>
</feature>
<dbReference type="EMBL" id="LOBU02000001">
    <property type="protein sequence ID" value="OKA11480.1"/>
    <property type="molecule type" value="Genomic_DNA"/>
</dbReference>
<feature type="transmembrane region" description="Helical" evidence="6">
    <location>
        <begin position="76"/>
        <end position="95"/>
    </location>
</feature>
<name>A0A154MVJ6_9PSEU</name>
<accession>A0A154MVJ6</accession>
<reference evidence="9 11" key="2">
    <citation type="submission" date="2016-11" db="EMBL/GenBank/DDBJ databases">
        <title>Genome sequencing of Amycolatopsis regifaucium.</title>
        <authorList>
            <person name="Mayilraj S."/>
            <person name="Kaur N."/>
        </authorList>
    </citation>
    <scope>NUCLEOTIDE SEQUENCE [LARGE SCALE GENOMIC DNA]</scope>
    <source>
        <strain evidence="9 11">GY080</strain>
    </source>
</reference>
<evidence type="ECO:0000256" key="5">
    <source>
        <dbReference type="SAM" id="MobiDB-lite"/>
    </source>
</evidence>
<gene>
    <name evidence="9" type="ORF">ATP06_0201110</name>
    <name evidence="8" type="ORF">AVL48_20715</name>
</gene>
<keyword evidence="4 6" id="KW-0472">Membrane</keyword>
<dbReference type="GO" id="GO:0016020">
    <property type="term" value="C:membrane"/>
    <property type="evidence" value="ECO:0007669"/>
    <property type="project" value="UniProtKB-SubCell"/>
</dbReference>
<feature type="transmembrane region" description="Helical" evidence="6">
    <location>
        <begin position="115"/>
        <end position="134"/>
    </location>
</feature>
<evidence type="ECO:0000256" key="1">
    <source>
        <dbReference type="ARBA" id="ARBA00004141"/>
    </source>
</evidence>
<evidence type="ECO:0000256" key="2">
    <source>
        <dbReference type="ARBA" id="ARBA00022692"/>
    </source>
</evidence>
<evidence type="ECO:0000256" key="4">
    <source>
        <dbReference type="ARBA" id="ARBA00023136"/>
    </source>
</evidence>
<keyword evidence="2 6" id="KW-0812">Transmembrane</keyword>
<dbReference type="InterPro" id="IPR009908">
    <property type="entry name" value="Methylamine_util_MauE"/>
</dbReference>
<evidence type="ECO:0000256" key="3">
    <source>
        <dbReference type="ARBA" id="ARBA00022989"/>
    </source>
</evidence>
<dbReference type="AlphaFoldDB" id="A0A154MVJ6"/>
<dbReference type="UniPathway" id="UPA00895"/>
<dbReference type="Proteomes" id="UP000186883">
    <property type="component" value="Unassembled WGS sequence"/>
</dbReference>
<dbReference type="Pfam" id="PF07291">
    <property type="entry name" value="MauE"/>
    <property type="match status" value="1"/>
</dbReference>
<sequence>MMCYVVFGCRCALIVVFAMSAMSKSRNRESFAAFRRATVELVPAARGHGTSLAVSVVVAELLVVAGLVVPNTATVGLLAASALCTAFTVAIAAALRRGVTASCRCFGGSATPLGARHLVRNALLIVLAVLALVLPGRDDVGSDPAALLLAAGAGVVVASLVISFDALADLFLGGPPPSTITKGSPHDRPVRRRRARRDAVPARPRAHPRRHPPAA</sequence>
<evidence type="ECO:0000313" key="11">
    <source>
        <dbReference type="Proteomes" id="UP000186883"/>
    </source>
</evidence>
<organism evidence="8 10">
    <name type="scientific">Amycolatopsis regifaucium</name>
    <dbReference type="NCBI Taxonomy" id="546365"/>
    <lineage>
        <taxon>Bacteria</taxon>
        <taxon>Bacillati</taxon>
        <taxon>Actinomycetota</taxon>
        <taxon>Actinomycetes</taxon>
        <taxon>Pseudonocardiales</taxon>
        <taxon>Pseudonocardiaceae</taxon>
        <taxon>Amycolatopsis</taxon>
    </lineage>
</organism>
<protein>
    <recommendedName>
        <fullName evidence="7">Methylamine utilisation protein MauE domain-containing protein</fullName>
    </recommendedName>
</protein>
<comment type="subcellular location">
    <subcellularLocation>
        <location evidence="1">Membrane</location>
        <topology evidence="1">Multi-pass membrane protein</topology>
    </subcellularLocation>
</comment>
<reference evidence="8 10" key="1">
    <citation type="submission" date="2015-12" db="EMBL/GenBank/DDBJ databases">
        <title>Amycolatopsis regifaucium genome sequencing and assembly.</title>
        <authorList>
            <person name="Mayilraj S."/>
        </authorList>
    </citation>
    <scope>NUCLEOTIDE SEQUENCE [LARGE SCALE GENOMIC DNA]</scope>
    <source>
        <strain evidence="8 10">GY080</strain>
    </source>
</reference>
<dbReference type="Proteomes" id="UP000076321">
    <property type="component" value="Unassembled WGS sequence"/>
</dbReference>
<comment type="caution">
    <text evidence="8">The sequence shown here is derived from an EMBL/GenBank/DDBJ whole genome shotgun (WGS) entry which is preliminary data.</text>
</comment>
<dbReference type="EMBL" id="LQCI01000002">
    <property type="protein sequence ID" value="KZB88368.1"/>
    <property type="molecule type" value="Genomic_DNA"/>
</dbReference>